<accession>A0ABN9B560</accession>
<comment type="caution">
    <text evidence="1">The sequence shown here is derived from an EMBL/GenBank/DDBJ whole genome shotgun (WGS) entry which is preliminary data.</text>
</comment>
<protein>
    <submittedName>
        <fullName evidence="1">Uncharacterized protein</fullName>
    </submittedName>
</protein>
<evidence type="ECO:0000313" key="1">
    <source>
        <dbReference type="EMBL" id="CAI9542106.1"/>
    </source>
</evidence>
<sequence>MQPHRTIRGECKLFLQALTSAQLDTDRSHKTALSADKKKVFSSSYLLK</sequence>
<evidence type="ECO:0000313" key="2">
    <source>
        <dbReference type="Proteomes" id="UP001162483"/>
    </source>
</evidence>
<reference evidence="1" key="1">
    <citation type="submission" date="2023-05" db="EMBL/GenBank/DDBJ databases">
        <authorList>
            <person name="Stuckert A."/>
        </authorList>
    </citation>
    <scope>NUCLEOTIDE SEQUENCE</scope>
</reference>
<organism evidence="1 2">
    <name type="scientific">Staurois parvus</name>
    <dbReference type="NCBI Taxonomy" id="386267"/>
    <lineage>
        <taxon>Eukaryota</taxon>
        <taxon>Metazoa</taxon>
        <taxon>Chordata</taxon>
        <taxon>Craniata</taxon>
        <taxon>Vertebrata</taxon>
        <taxon>Euteleostomi</taxon>
        <taxon>Amphibia</taxon>
        <taxon>Batrachia</taxon>
        <taxon>Anura</taxon>
        <taxon>Neobatrachia</taxon>
        <taxon>Ranoidea</taxon>
        <taxon>Ranidae</taxon>
        <taxon>Staurois</taxon>
    </lineage>
</organism>
<gene>
    <name evidence="1" type="ORF">SPARVUS_LOCUS2032525</name>
</gene>
<proteinExistence type="predicted"/>
<name>A0ABN9B560_9NEOB</name>
<dbReference type="Proteomes" id="UP001162483">
    <property type="component" value="Unassembled WGS sequence"/>
</dbReference>
<dbReference type="EMBL" id="CATNWA010002128">
    <property type="protein sequence ID" value="CAI9542106.1"/>
    <property type="molecule type" value="Genomic_DNA"/>
</dbReference>
<keyword evidence="2" id="KW-1185">Reference proteome</keyword>